<evidence type="ECO:0000256" key="4">
    <source>
        <dbReference type="ARBA" id="ARBA00022827"/>
    </source>
</evidence>
<dbReference type="InterPro" id="IPR046373">
    <property type="entry name" value="Acyl-CoA_Oxase/DH_mid-dom_sf"/>
</dbReference>
<keyword evidence="4 6" id="KW-0274">FAD</keyword>
<dbReference type="Proteomes" id="UP000064183">
    <property type="component" value="Chromosome"/>
</dbReference>
<protein>
    <submittedName>
        <fullName evidence="10">Acyl-CoA dehydrogenase</fullName>
    </submittedName>
</protein>
<evidence type="ECO:0000259" key="7">
    <source>
        <dbReference type="Pfam" id="PF00441"/>
    </source>
</evidence>
<feature type="domain" description="Acyl-CoA oxidase/dehydrogenase middle" evidence="8">
    <location>
        <begin position="122"/>
        <end position="217"/>
    </location>
</feature>
<dbReference type="SUPFAM" id="SSF56645">
    <property type="entry name" value="Acyl-CoA dehydrogenase NM domain-like"/>
    <property type="match status" value="1"/>
</dbReference>
<dbReference type="Pfam" id="PF02770">
    <property type="entry name" value="Acyl-CoA_dh_M"/>
    <property type="match status" value="1"/>
</dbReference>
<evidence type="ECO:0000259" key="9">
    <source>
        <dbReference type="Pfam" id="PF02771"/>
    </source>
</evidence>
<proteinExistence type="inferred from homology"/>
<dbReference type="RefSeq" id="WP_010064082.1">
    <property type="nucleotide sequence ID" value="NZ_CP013738.1"/>
</dbReference>
<dbReference type="InterPro" id="IPR006089">
    <property type="entry name" value="Acyl-CoA_DH_CS"/>
</dbReference>
<dbReference type="PROSITE" id="PS00072">
    <property type="entry name" value="ACYL_COA_DH_1"/>
    <property type="match status" value="1"/>
</dbReference>
<feature type="domain" description="Acyl-CoA dehydrogenase/oxidase C-terminal" evidence="7">
    <location>
        <begin position="248"/>
        <end position="376"/>
    </location>
</feature>
<evidence type="ECO:0000256" key="2">
    <source>
        <dbReference type="ARBA" id="ARBA00009347"/>
    </source>
</evidence>
<feature type="domain" description="Acyl-CoA dehydrogenase/oxidase N-terminal" evidence="9">
    <location>
        <begin position="28"/>
        <end position="118"/>
    </location>
</feature>
<comment type="similarity">
    <text evidence="2 6">Belongs to the acyl-CoA dehydrogenase family.</text>
</comment>
<dbReference type="SUPFAM" id="SSF47203">
    <property type="entry name" value="Acyl-CoA dehydrogenase C-terminal domain-like"/>
    <property type="match status" value="1"/>
</dbReference>
<dbReference type="GO" id="GO:0050660">
    <property type="term" value="F:flavin adenine dinucleotide binding"/>
    <property type="evidence" value="ECO:0007669"/>
    <property type="project" value="InterPro"/>
</dbReference>
<dbReference type="PANTHER" id="PTHR43884">
    <property type="entry name" value="ACYL-COA DEHYDROGENASE"/>
    <property type="match status" value="1"/>
</dbReference>
<dbReference type="Gene3D" id="1.10.540.10">
    <property type="entry name" value="Acyl-CoA dehydrogenase/oxidase, N-terminal domain"/>
    <property type="match status" value="1"/>
</dbReference>
<dbReference type="GeneID" id="27786462"/>
<dbReference type="InterPro" id="IPR009100">
    <property type="entry name" value="AcylCoA_DH/oxidase_NM_dom_sf"/>
</dbReference>
<evidence type="ECO:0000256" key="5">
    <source>
        <dbReference type="ARBA" id="ARBA00023002"/>
    </source>
</evidence>
<evidence type="ECO:0000313" key="10">
    <source>
        <dbReference type="EMBL" id="ALU97020.1"/>
    </source>
</evidence>
<evidence type="ECO:0000259" key="8">
    <source>
        <dbReference type="Pfam" id="PF02770"/>
    </source>
</evidence>
<dbReference type="InterPro" id="IPR009075">
    <property type="entry name" value="AcylCo_DH/oxidase_C"/>
</dbReference>
<name>A0A0U3LLL4_STRGL</name>
<dbReference type="Pfam" id="PF02771">
    <property type="entry name" value="Acyl-CoA_dh_N"/>
    <property type="match status" value="1"/>
</dbReference>
<organism evidence="10 11">
    <name type="scientific">Streptomyces globisporus C-1027</name>
    <dbReference type="NCBI Taxonomy" id="1172567"/>
    <lineage>
        <taxon>Bacteria</taxon>
        <taxon>Bacillati</taxon>
        <taxon>Actinomycetota</taxon>
        <taxon>Actinomycetes</taxon>
        <taxon>Kitasatosporales</taxon>
        <taxon>Streptomycetaceae</taxon>
        <taxon>Streptomyces</taxon>
    </lineage>
</organism>
<keyword evidence="3 6" id="KW-0285">Flavoprotein</keyword>
<dbReference type="EMBL" id="CP013738">
    <property type="protein sequence ID" value="ALU97020.1"/>
    <property type="molecule type" value="Genomic_DNA"/>
</dbReference>
<dbReference type="Pfam" id="PF00441">
    <property type="entry name" value="Acyl-CoA_dh_1"/>
    <property type="match status" value="1"/>
</dbReference>
<dbReference type="STRING" id="1172567.WQO_29010"/>
<dbReference type="InterPro" id="IPR013786">
    <property type="entry name" value="AcylCoA_DH/ox_N"/>
</dbReference>
<dbReference type="FunFam" id="2.40.110.10:FF:000002">
    <property type="entry name" value="Acyl-CoA dehydrogenase fadE12"/>
    <property type="match status" value="1"/>
</dbReference>
<dbReference type="Gene3D" id="2.40.110.10">
    <property type="entry name" value="Butyryl-CoA Dehydrogenase, subunit A, domain 2"/>
    <property type="match status" value="1"/>
</dbReference>
<dbReference type="Gene3D" id="1.20.140.10">
    <property type="entry name" value="Butyryl-CoA Dehydrogenase, subunit A, domain 3"/>
    <property type="match status" value="1"/>
</dbReference>
<dbReference type="GO" id="GO:0003995">
    <property type="term" value="F:acyl-CoA dehydrogenase activity"/>
    <property type="evidence" value="ECO:0007669"/>
    <property type="project" value="InterPro"/>
</dbReference>
<evidence type="ECO:0000256" key="1">
    <source>
        <dbReference type="ARBA" id="ARBA00001974"/>
    </source>
</evidence>
<gene>
    <name evidence="10" type="ORF">WQO_29010</name>
</gene>
<reference evidence="10 11" key="1">
    <citation type="journal article" date="2012" name="J. Bacteriol.">
        <title>Draft genome sequence of Streptomyces globisporus C-1027, which produces an antitumor antibiotic consisting of a nine-membered enediyne with a chromoprotein.</title>
        <authorList>
            <person name="Wang L."/>
            <person name="Wang S."/>
            <person name="He Q."/>
            <person name="Yu T."/>
            <person name="Li Q."/>
            <person name="Hong B."/>
        </authorList>
    </citation>
    <scope>NUCLEOTIDE SEQUENCE [LARGE SCALE GENOMIC DNA]</scope>
    <source>
        <strain evidence="10 11">C-1027</strain>
    </source>
</reference>
<evidence type="ECO:0000313" key="11">
    <source>
        <dbReference type="Proteomes" id="UP000064183"/>
    </source>
</evidence>
<comment type="cofactor">
    <cofactor evidence="1 6">
        <name>FAD</name>
        <dbReference type="ChEBI" id="CHEBI:57692"/>
    </cofactor>
</comment>
<dbReference type="AlphaFoldDB" id="A0A0U3LLL4"/>
<dbReference type="PANTHER" id="PTHR43884:SF12">
    <property type="entry name" value="ISOVALERYL-COA DEHYDROGENASE, MITOCHONDRIAL-RELATED"/>
    <property type="match status" value="1"/>
</dbReference>
<dbReference type="InterPro" id="IPR006091">
    <property type="entry name" value="Acyl-CoA_Oxase/DH_mid-dom"/>
</dbReference>
<accession>A0A0U3LLL4</accession>
<keyword evidence="5 6" id="KW-0560">Oxidoreductase</keyword>
<evidence type="ECO:0000256" key="6">
    <source>
        <dbReference type="RuleBase" id="RU362125"/>
    </source>
</evidence>
<dbReference type="InterPro" id="IPR037069">
    <property type="entry name" value="AcylCoA_DH/ox_N_sf"/>
</dbReference>
<sequence>MRNRDADQQALCAGMAQWGKILSEGHIDADARSAFEPGRWRSLADSGVLGLPFPQQWGGAGQSLLTTLHVLETLGESCRESGLNFCATTSMASTGVPLTAFGSDALRERYLPGICSGELIGAHAITEPDSGSDAMAMTTRAERDGTHYVLTGSKAFVSNGPIADVFVVYARTRPEGGPLGTTAFLVDRDTPGLSVGGPTAKMGLRTAPLSTLHLDGCRIPADRVLGRSGGGLLVLDHVMKREILFGFTVQLGEMRHRLERTVAYARERRAFGHPIGDYQAVSHRVVDMKIRTETAAKWLYDTAERLAAGEDVTADLAMTKILASEAALATSLSAVRVFGGAGYLTEVGLEKEVRAAVAGTLYSGTNDIQYNHVASTLGLGG</sequence>
<evidence type="ECO:0000256" key="3">
    <source>
        <dbReference type="ARBA" id="ARBA00022630"/>
    </source>
</evidence>
<dbReference type="InterPro" id="IPR036250">
    <property type="entry name" value="AcylCo_DH-like_C"/>
</dbReference>
<dbReference type="KEGG" id="sgb:WQO_29010"/>